<gene>
    <name evidence="1" type="ORF">S01H1_45123</name>
</gene>
<dbReference type="Gene3D" id="2.60.40.10">
    <property type="entry name" value="Immunoglobulins"/>
    <property type="match status" value="1"/>
</dbReference>
<reference evidence="1" key="1">
    <citation type="journal article" date="2014" name="Front. Microbiol.">
        <title>High frequency of phylogenetically diverse reductive dehalogenase-homologous genes in deep subseafloor sedimentary metagenomes.</title>
        <authorList>
            <person name="Kawai M."/>
            <person name="Futagami T."/>
            <person name="Toyoda A."/>
            <person name="Takaki Y."/>
            <person name="Nishi S."/>
            <person name="Hori S."/>
            <person name="Arai W."/>
            <person name="Tsubouchi T."/>
            <person name="Morono Y."/>
            <person name="Uchiyama I."/>
            <person name="Ito T."/>
            <person name="Fujiyama A."/>
            <person name="Inagaki F."/>
            <person name="Takami H."/>
        </authorList>
    </citation>
    <scope>NUCLEOTIDE SEQUENCE</scope>
    <source>
        <strain evidence="1">Expedition CK06-06</strain>
    </source>
</reference>
<sequence length="264" mass="28638">ADSDGSGRAVRKLRAGERIVLEPPVEPGAGARWVQLSGPDLLFRRGCAARARLAVRPRAAGSYRLAFLWDRGAVLSNSPVVELNVAGLTPVTAEVKGPPRAPAGEEVRLSSQGKVRGSCKVAEERWTWKQLSGPRLPFGREDRAKNCLRFVSELPGLYIFALRCSYDSRRSFWAVHTVEVPARADGTPERRPVARVASPPAAHVGKKVLLDGSRSVDPAGDDLVYRWTKVSGPPGEIVGEGTRVRFFPAFTGEYAFTLTVVDPA</sequence>
<accession>X0U1E8</accession>
<comment type="caution">
    <text evidence="1">The sequence shown here is derived from an EMBL/GenBank/DDBJ whole genome shotgun (WGS) entry which is preliminary data.</text>
</comment>
<dbReference type="Pfam" id="PF22352">
    <property type="entry name" value="K319L-like_PKD"/>
    <property type="match status" value="1"/>
</dbReference>
<dbReference type="AlphaFoldDB" id="X0U1E8"/>
<dbReference type="EMBL" id="BARS01028813">
    <property type="protein sequence ID" value="GAF99598.1"/>
    <property type="molecule type" value="Genomic_DNA"/>
</dbReference>
<organism evidence="1">
    <name type="scientific">marine sediment metagenome</name>
    <dbReference type="NCBI Taxonomy" id="412755"/>
    <lineage>
        <taxon>unclassified sequences</taxon>
        <taxon>metagenomes</taxon>
        <taxon>ecological metagenomes</taxon>
    </lineage>
</organism>
<dbReference type="InterPro" id="IPR013783">
    <property type="entry name" value="Ig-like_fold"/>
</dbReference>
<feature type="non-terminal residue" evidence="1">
    <location>
        <position position="264"/>
    </location>
</feature>
<feature type="non-terminal residue" evidence="1">
    <location>
        <position position="1"/>
    </location>
</feature>
<evidence type="ECO:0008006" key="2">
    <source>
        <dbReference type="Google" id="ProtNLM"/>
    </source>
</evidence>
<name>X0U1E8_9ZZZZ</name>
<protein>
    <recommendedName>
        <fullName evidence="2">PKD domain-containing protein</fullName>
    </recommendedName>
</protein>
<evidence type="ECO:0000313" key="1">
    <source>
        <dbReference type="EMBL" id="GAF99598.1"/>
    </source>
</evidence>
<proteinExistence type="predicted"/>